<evidence type="ECO:0000256" key="1">
    <source>
        <dbReference type="ARBA" id="ARBA00004141"/>
    </source>
</evidence>
<reference evidence="7" key="1">
    <citation type="submission" date="2020-05" db="EMBL/GenBank/DDBJ databases">
        <title>Sulfur intermediates as new biogeochemical hubs in an aquatic model microbial ecosystem.</title>
        <authorList>
            <person name="Vigneron A."/>
        </authorList>
    </citation>
    <scope>NUCLEOTIDE SEQUENCE</scope>
    <source>
        <strain evidence="7">Bin.250</strain>
    </source>
</reference>
<comment type="caution">
    <text evidence="7">The sequence shown here is derived from an EMBL/GenBank/DDBJ whole genome shotgun (WGS) entry which is preliminary data.</text>
</comment>
<protein>
    <submittedName>
        <fullName evidence="7">ABC transporter permease</fullName>
    </submittedName>
</protein>
<evidence type="ECO:0000313" key="8">
    <source>
        <dbReference type="Proteomes" id="UP000754644"/>
    </source>
</evidence>
<dbReference type="Proteomes" id="UP000754644">
    <property type="component" value="Unassembled WGS sequence"/>
</dbReference>
<gene>
    <name evidence="7" type="ORF">HQ497_11075</name>
</gene>
<evidence type="ECO:0000256" key="3">
    <source>
        <dbReference type="ARBA" id="ARBA00022692"/>
    </source>
</evidence>
<evidence type="ECO:0000256" key="5">
    <source>
        <dbReference type="ARBA" id="ARBA00023136"/>
    </source>
</evidence>
<accession>A0A973A8K9</accession>
<keyword evidence="4 6" id="KW-1133">Transmembrane helix</keyword>
<evidence type="ECO:0000256" key="2">
    <source>
        <dbReference type="ARBA" id="ARBA00005268"/>
    </source>
</evidence>
<feature type="transmembrane region" description="Helical" evidence="6">
    <location>
        <begin position="36"/>
        <end position="55"/>
    </location>
</feature>
<keyword evidence="3 6" id="KW-0812">Transmembrane</keyword>
<dbReference type="EMBL" id="JABMOJ010000420">
    <property type="protein sequence ID" value="NQV65894.1"/>
    <property type="molecule type" value="Genomic_DNA"/>
</dbReference>
<evidence type="ECO:0000256" key="4">
    <source>
        <dbReference type="ARBA" id="ARBA00022989"/>
    </source>
</evidence>
<evidence type="ECO:0000313" key="7">
    <source>
        <dbReference type="EMBL" id="NQV65894.1"/>
    </source>
</evidence>
<dbReference type="InterPro" id="IPR005226">
    <property type="entry name" value="UPF0014_fam"/>
</dbReference>
<dbReference type="Pfam" id="PF03649">
    <property type="entry name" value="UPF0014"/>
    <property type="match status" value="1"/>
</dbReference>
<name>A0A973A8K9_9GAMM</name>
<dbReference type="GO" id="GO:0005886">
    <property type="term" value="C:plasma membrane"/>
    <property type="evidence" value="ECO:0007669"/>
    <property type="project" value="TreeGrafter"/>
</dbReference>
<keyword evidence="5 6" id="KW-0472">Membrane</keyword>
<feature type="transmembrane region" description="Helical" evidence="6">
    <location>
        <begin position="67"/>
        <end position="87"/>
    </location>
</feature>
<proteinExistence type="inferred from homology"/>
<dbReference type="PANTHER" id="PTHR30028">
    <property type="entry name" value="UPF0014 INNER MEMBRANE PROTEIN YBBM-RELATED"/>
    <property type="match status" value="1"/>
</dbReference>
<comment type="similarity">
    <text evidence="2">Belongs to the UPF0014 family.</text>
</comment>
<comment type="subcellular location">
    <subcellularLocation>
        <location evidence="1">Membrane</location>
        <topology evidence="1">Multi-pass membrane protein</topology>
    </subcellularLocation>
</comment>
<evidence type="ECO:0000256" key="6">
    <source>
        <dbReference type="SAM" id="Phobius"/>
    </source>
</evidence>
<organism evidence="7 8">
    <name type="scientific">SAR86 cluster bacterium</name>
    <dbReference type="NCBI Taxonomy" id="2030880"/>
    <lineage>
        <taxon>Bacteria</taxon>
        <taxon>Pseudomonadati</taxon>
        <taxon>Pseudomonadota</taxon>
        <taxon>Gammaproteobacteria</taxon>
        <taxon>SAR86 cluster</taxon>
    </lineage>
</organism>
<sequence>MNSLPTQRFVHESQAKDYTASRNAAFNTVLNPQINAFLAVGLVSLPGLMTGQILAGVDPISAARDQIVVLCLIFGTPGIAAAIYRALNQWKLRPDAQENT</sequence>
<dbReference type="PANTHER" id="PTHR30028:SF0">
    <property type="entry name" value="PROTEIN ALUMINUM SENSITIVE 3"/>
    <property type="match status" value="1"/>
</dbReference>
<dbReference type="AlphaFoldDB" id="A0A973A8K9"/>